<keyword evidence="4 8" id="KW-0175">Coiled coil</keyword>
<dbReference type="GO" id="GO:0005940">
    <property type="term" value="C:septin ring"/>
    <property type="evidence" value="ECO:0007669"/>
    <property type="project" value="InterPro"/>
</dbReference>
<accession>A0A2G5RRK8</accession>
<protein>
    <recommendedName>
        <fullName evidence="8">Septation ring formation regulator EzrA</fullName>
    </recommendedName>
</protein>
<evidence type="ECO:0000313" key="9">
    <source>
        <dbReference type="EMBL" id="PIC05387.1"/>
    </source>
</evidence>
<dbReference type="EMBL" id="PEDM01000006">
    <property type="protein sequence ID" value="PIC05387.1"/>
    <property type="molecule type" value="Genomic_DNA"/>
</dbReference>
<dbReference type="AlphaFoldDB" id="A0A2G5RRK8"/>
<evidence type="ECO:0000256" key="4">
    <source>
        <dbReference type="ARBA" id="ARBA00023054"/>
    </source>
</evidence>
<evidence type="ECO:0000256" key="8">
    <source>
        <dbReference type="HAMAP-Rule" id="MF_00728"/>
    </source>
</evidence>
<name>A0A2G5RRK8_9BACL</name>
<organism evidence="9 10">
    <name type="scientific">Anoxybacillus flavithermus</name>
    <dbReference type="NCBI Taxonomy" id="33934"/>
    <lineage>
        <taxon>Bacteria</taxon>
        <taxon>Bacillati</taxon>
        <taxon>Bacillota</taxon>
        <taxon>Bacilli</taxon>
        <taxon>Bacillales</taxon>
        <taxon>Anoxybacillaceae</taxon>
        <taxon>Anoxybacillus</taxon>
    </lineage>
</organism>
<dbReference type="HAMAP" id="MF_00728">
    <property type="entry name" value="EzrA"/>
    <property type="match status" value="1"/>
</dbReference>
<evidence type="ECO:0000256" key="2">
    <source>
        <dbReference type="ARBA" id="ARBA00022692"/>
    </source>
</evidence>
<keyword evidence="5 8" id="KW-0472">Membrane</keyword>
<evidence type="ECO:0000256" key="3">
    <source>
        <dbReference type="ARBA" id="ARBA00022989"/>
    </source>
</evidence>
<evidence type="ECO:0000256" key="1">
    <source>
        <dbReference type="ARBA" id="ARBA00022618"/>
    </source>
</evidence>
<keyword evidence="3 8" id="KW-1133">Transmembrane helix</keyword>
<keyword evidence="6 8" id="KW-0717">Septation</keyword>
<comment type="function">
    <text evidence="8">Negative regulator of FtsZ ring formation; modulates the frequency and position of FtsZ ring formation. Inhibits FtsZ ring formation at polar sites. Interacts either with FtsZ or with one of its binding partners to promote depolymerization.</text>
</comment>
<dbReference type="Pfam" id="PF06160">
    <property type="entry name" value="EzrA"/>
    <property type="match status" value="1"/>
</dbReference>
<feature type="topological domain" description="Extracellular" evidence="8">
    <location>
        <begin position="1"/>
        <end position="2"/>
    </location>
</feature>
<dbReference type="GO" id="GO:0005886">
    <property type="term" value="C:plasma membrane"/>
    <property type="evidence" value="ECO:0007669"/>
    <property type="project" value="UniProtKB-SubCell"/>
</dbReference>
<dbReference type="Proteomes" id="UP000230559">
    <property type="component" value="Unassembled WGS sequence"/>
</dbReference>
<comment type="caution">
    <text evidence="9">The sequence shown here is derived from an EMBL/GenBank/DDBJ whole genome shotgun (WGS) entry which is preliminary data.</text>
</comment>
<dbReference type="RefSeq" id="WP_035050594.1">
    <property type="nucleotide sequence ID" value="NZ_PEDM01000006.1"/>
</dbReference>
<feature type="topological domain" description="Cytoplasmic" evidence="8">
    <location>
        <begin position="22"/>
        <end position="563"/>
    </location>
</feature>
<gene>
    <name evidence="8" type="primary">ezrA</name>
    <name evidence="9" type="ORF">CS060_04795</name>
</gene>
<reference evidence="9 10" key="1">
    <citation type="submission" date="2017-10" db="EMBL/GenBank/DDBJ databases">
        <title>Draft genome sequence of Anoxybacillus flavithermus KU2-6-11 from caldera Uzon (Russia:Kamchtka).</title>
        <authorList>
            <person name="Korzhuk A.V."/>
            <person name="Rozanov A.S."/>
            <person name="Bryanskaya A.V."/>
            <person name="Peltek S.E."/>
        </authorList>
    </citation>
    <scope>NUCLEOTIDE SEQUENCE [LARGE SCALE GENOMIC DNA]</scope>
    <source>
        <strain evidence="9 10">KU2-6_11</strain>
    </source>
</reference>
<comment type="subcellular location">
    <subcellularLocation>
        <location evidence="8">Cell membrane</location>
        <topology evidence="8">Single-pass membrane protein</topology>
    </subcellularLocation>
    <text evidence="8">Colocalized with FtsZ to the nascent septal site.</text>
</comment>
<evidence type="ECO:0000256" key="5">
    <source>
        <dbReference type="ARBA" id="ARBA00023136"/>
    </source>
</evidence>
<dbReference type="GO" id="GO:0000917">
    <property type="term" value="P:division septum assembly"/>
    <property type="evidence" value="ECO:0007669"/>
    <property type="project" value="UniProtKB-KW"/>
</dbReference>
<evidence type="ECO:0000256" key="7">
    <source>
        <dbReference type="ARBA" id="ARBA00023306"/>
    </source>
</evidence>
<dbReference type="NCBIfam" id="NF003413">
    <property type="entry name" value="PRK04778.1-7"/>
    <property type="match status" value="1"/>
</dbReference>
<feature type="coiled-coil region" evidence="8">
    <location>
        <begin position="98"/>
        <end position="153"/>
    </location>
</feature>
<keyword evidence="2 8" id="KW-0812">Transmembrane</keyword>
<feature type="coiled-coil region" evidence="8">
    <location>
        <begin position="275"/>
        <end position="431"/>
    </location>
</feature>
<keyword evidence="1 8" id="KW-0132">Cell division</keyword>
<keyword evidence="8" id="KW-1003">Cell membrane</keyword>
<evidence type="ECO:0000256" key="6">
    <source>
        <dbReference type="ARBA" id="ARBA00023210"/>
    </source>
</evidence>
<dbReference type="InterPro" id="IPR010379">
    <property type="entry name" value="EzrA"/>
</dbReference>
<sequence length="563" mass="66471">MEFVAISALLVIGGLTYTYVYRKRLYKQIDQLEQWKISLMNRPVPEELSKIKSLNMMGETEQLFEKWRNEWDDIVAVQLPNIEEKLFDIEESVVKYRFMKAKEALHQTERQLKDIEGNIQRILLELQELVGSEEKNREEIEQFKEKYRQVKKAMLTQRHTFGRTEAALEARLNALHQQFQTFEQLTTEGNYLAAREVVLLIQNELNELQRFIEHIPLLLSDAQVEIPAQLDNIIEGYRELVEKGYVLDHLPIEKEVEAIRGKVSQVLTLLETLAVDEAEKLLREAQEDVDTLYDLLEKEVYAERFVDEETEKIEQTLYELEEETKETRDETLFVQQSYHLSQNDLDKYRQIEKQVQQLTKRFMLIQTKMIEERLAYSLIREELEEILAQIAAVKEKHVQFREHLYALRKDELAAREKLAEMKKQLSEAMRLVKKSKLPGLPESYMLQVSEARESLTRVSLTLDGKPLNMEAVHQALDEAIVFVENVCDQTKELIEQAQLAERVIQYGNRYRRRFHAVNAGLEEAEQLFRRYEYELALQKAIAAVEQVEEGAFERIREWLKENE</sequence>
<comment type="similarity">
    <text evidence="8">Belongs to the EzrA family.</text>
</comment>
<evidence type="ECO:0000313" key="10">
    <source>
        <dbReference type="Proteomes" id="UP000230559"/>
    </source>
</evidence>
<keyword evidence="7 8" id="KW-0131">Cell cycle</keyword>
<dbReference type="GO" id="GO:0000921">
    <property type="term" value="P:septin ring assembly"/>
    <property type="evidence" value="ECO:0007669"/>
    <property type="project" value="InterPro"/>
</dbReference>
<proteinExistence type="inferred from homology"/>